<dbReference type="PANTHER" id="PTHR46553:SF3">
    <property type="entry name" value="ADENINE NUCLEOTIDE ALPHA HYDROLASES-LIKE SUPERFAMILY PROTEIN"/>
    <property type="match status" value="1"/>
</dbReference>
<name>A0AAE1MRY5_9FABA</name>
<proteinExistence type="predicted"/>
<evidence type="ECO:0000313" key="1">
    <source>
        <dbReference type="EMBL" id="KAK4275799.1"/>
    </source>
</evidence>
<organism evidence="1 2">
    <name type="scientific">Acacia crassicarpa</name>
    <name type="common">northern wattle</name>
    <dbReference type="NCBI Taxonomy" id="499986"/>
    <lineage>
        <taxon>Eukaryota</taxon>
        <taxon>Viridiplantae</taxon>
        <taxon>Streptophyta</taxon>
        <taxon>Embryophyta</taxon>
        <taxon>Tracheophyta</taxon>
        <taxon>Spermatophyta</taxon>
        <taxon>Magnoliopsida</taxon>
        <taxon>eudicotyledons</taxon>
        <taxon>Gunneridae</taxon>
        <taxon>Pentapetalae</taxon>
        <taxon>rosids</taxon>
        <taxon>fabids</taxon>
        <taxon>Fabales</taxon>
        <taxon>Fabaceae</taxon>
        <taxon>Caesalpinioideae</taxon>
        <taxon>mimosoid clade</taxon>
        <taxon>Acacieae</taxon>
        <taxon>Acacia</taxon>
    </lineage>
</organism>
<dbReference type="Proteomes" id="UP001293593">
    <property type="component" value="Unassembled WGS sequence"/>
</dbReference>
<evidence type="ECO:0000313" key="2">
    <source>
        <dbReference type="Proteomes" id="UP001293593"/>
    </source>
</evidence>
<reference evidence="1" key="1">
    <citation type="submission" date="2023-10" db="EMBL/GenBank/DDBJ databases">
        <title>Chromosome-level genome of the transformable northern wattle, Acacia crassicarpa.</title>
        <authorList>
            <person name="Massaro I."/>
            <person name="Sinha N.R."/>
            <person name="Poethig S."/>
            <person name="Leichty A.R."/>
        </authorList>
    </citation>
    <scope>NUCLEOTIDE SEQUENCE</scope>
    <source>
        <strain evidence="1">Acra3RX</strain>
        <tissue evidence="1">Leaf</tissue>
    </source>
</reference>
<sequence>MPISNPLFKLVLVHAKPYGTSTLKIVGPGFSEVLLIVAANLKKRAAKLVEKAKEVCQKKSVIIWVLLIVKLHIG</sequence>
<dbReference type="PANTHER" id="PTHR46553">
    <property type="entry name" value="ADENINE NUCLEOTIDE ALPHA HYDROLASES-LIKE SUPERFAMILY PROTEIN"/>
    <property type="match status" value="1"/>
</dbReference>
<accession>A0AAE1MRY5</accession>
<protein>
    <submittedName>
        <fullName evidence="1">Uncharacterized protein</fullName>
    </submittedName>
</protein>
<keyword evidence="2" id="KW-1185">Reference proteome</keyword>
<dbReference type="AlphaFoldDB" id="A0AAE1MRY5"/>
<dbReference type="EMBL" id="JAWXYG010000004">
    <property type="protein sequence ID" value="KAK4275799.1"/>
    <property type="molecule type" value="Genomic_DNA"/>
</dbReference>
<gene>
    <name evidence="1" type="ORF">QN277_018821</name>
</gene>
<comment type="caution">
    <text evidence="1">The sequence shown here is derived from an EMBL/GenBank/DDBJ whole genome shotgun (WGS) entry which is preliminary data.</text>
</comment>